<evidence type="ECO:0000256" key="5">
    <source>
        <dbReference type="ARBA" id="ARBA00023136"/>
    </source>
</evidence>
<evidence type="ECO:0000256" key="1">
    <source>
        <dbReference type="ARBA" id="ARBA00004651"/>
    </source>
</evidence>
<evidence type="ECO:0000313" key="8">
    <source>
        <dbReference type="Proteomes" id="UP001056588"/>
    </source>
</evidence>
<dbReference type="InterPro" id="IPR001123">
    <property type="entry name" value="LeuE-type"/>
</dbReference>
<keyword evidence="5 6" id="KW-0472">Membrane</keyword>
<keyword evidence="2" id="KW-1003">Cell membrane</keyword>
<feature type="transmembrane region" description="Helical" evidence="6">
    <location>
        <begin position="33"/>
        <end position="50"/>
    </location>
</feature>
<name>A0ABY4QAL0_9STAP</name>
<comment type="subcellular location">
    <subcellularLocation>
        <location evidence="1">Cell membrane</location>
        <topology evidence="1">Multi-pass membrane protein</topology>
    </subcellularLocation>
</comment>
<protein>
    <submittedName>
        <fullName evidence="7">LysE family transporter</fullName>
    </submittedName>
</protein>
<sequence>MIKSSIGGPKKAFDAKYSSIKYAMLLQFINPKGIIYALTVISTFVTPHYITWLSQISLVIILALVGFLGTLSWASVGSLLNKWIAKHELPFNIVMSCFLIYIAFSIVLH</sequence>
<evidence type="ECO:0000256" key="2">
    <source>
        <dbReference type="ARBA" id="ARBA00022475"/>
    </source>
</evidence>
<dbReference type="EMBL" id="CP093217">
    <property type="protein sequence ID" value="UQW80444.1"/>
    <property type="molecule type" value="Genomic_DNA"/>
</dbReference>
<keyword evidence="4 6" id="KW-1133">Transmembrane helix</keyword>
<feature type="transmembrane region" description="Helical" evidence="6">
    <location>
        <begin position="56"/>
        <end position="77"/>
    </location>
</feature>
<evidence type="ECO:0000256" key="3">
    <source>
        <dbReference type="ARBA" id="ARBA00022692"/>
    </source>
</evidence>
<dbReference type="Proteomes" id="UP001056588">
    <property type="component" value="Chromosome"/>
</dbReference>
<feature type="transmembrane region" description="Helical" evidence="6">
    <location>
        <begin position="89"/>
        <end position="108"/>
    </location>
</feature>
<gene>
    <name evidence="7" type="ORF">MNY58_07445</name>
</gene>
<evidence type="ECO:0000313" key="7">
    <source>
        <dbReference type="EMBL" id="UQW80444.1"/>
    </source>
</evidence>
<organism evidence="7 8">
    <name type="scientific">Staphylococcus edaphicus</name>
    <dbReference type="NCBI Taxonomy" id="1955013"/>
    <lineage>
        <taxon>Bacteria</taxon>
        <taxon>Bacillati</taxon>
        <taxon>Bacillota</taxon>
        <taxon>Bacilli</taxon>
        <taxon>Bacillales</taxon>
        <taxon>Staphylococcaceae</taxon>
        <taxon>Staphylococcus</taxon>
    </lineage>
</organism>
<keyword evidence="3 6" id="KW-0812">Transmembrane</keyword>
<evidence type="ECO:0000256" key="6">
    <source>
        <dbReference type="SAM" id="Phobius"/>
    </source>
</evidence>
<evidence type="ECO:0000256" key="4">
    <source>
        <dbReference type="ARBA" id="ARBA00022989"/>
    </source>
</evidence>
<dbReference type="RefSeq" id="WP_238597616.1">
    <property type="nucleotide sequence ID" value="NZ_CP093217.1"/>
</dbReference>
<dbReference type="Pfam" id="PF01810">
    <property type="entry name" value="LysE"/>
    <property type="match status" value="1"/>
</dbReference>
<keyword evidence="8" id="KW-1185">Reference proteome</keyword>
<reference evidence="7" key="1">
    <citation type="submission" date="2022-03" db="EMBL/GenBank/DDBJ databases">
        <title>Complete Genome Sequence of Staphylococcus edaphicus strain CCM 8731.</title>
        <authorList>
            <person name="Rimmer C.O."/>
            <person name="Thomas J.C."/>
        </authorList>
    </citation>
    <scope>NUCLEOTIDE SEQUENCE</scope>
    <source>
        <strain evidence="7">CCM 8731</strain>
    </source>
</reference>
<accession>A0ABY4QAL0</accession>
<proteinExistence type="predicted"/>